<dbReference type="Pfam" id="PF01661">
    <property type="entry name" value="Macro"/>
    <property type="match status" value="1"/>
</dbReference>
<dbReference type="InterPro" id="IPR037197">
    <property type="entry name" value="WWE_dom_sf"/>
</dbReference>
<keyword evidence="4" id="KW-0520">NAD</keyword>
<evidence type="ECO:0000256" key="1">
    <source>
        <dbReference type="ARBA" id="ARBA00004123"/>
    </source>
</evidence>
<dbReference type="GO" id="GO:0005634">
    <property type="term" value="C:nucleus"/>
    <property type="evidence" value="ECO:0007669"/>
    <property type="project" value="UniProtKB-SubCell"/>
</dbReference>
<dbReference type="PANTHER" id="PTHR14453">
    <property type="entry name" value="PARP/ZINC FINGER CCCH TYPE DOMAIN CONTAINING PROTEIN"/>
    <property type="match status" value="1"/>
</dbReference>
<dbReference type="PROSITE" id="PS50918">
    <property type="entry name" value="WWE"/>
    <property type="match status" value="1"/>
</dbReference>
<evidence type="ECO:0000256" key="2">
    <source>
        <dbReference type="ARBA" id="ARBA00022676"/>
    </source>
</evidence>
<dbReference type="Gene3D" id="3.30.720.50">
    <property type="match status" value="1"/>
</dbReference>
<comment type="subcellular location">
    <subcellularLocation>
        <location evidence="1">Nucleus</location>
    </subcellularLocation>
</comment>
<protein>
    <submittedName>
        <fullName evidence="9">Poly [ADP-ribose] polymerase 14-like</fullName>
    </submittedName>
</protein>
<name>A0A3M7QJF1_BRAPC</name>
<dbReference type="OrthoDB" id="6133115at2759"/>
<evidence type="ECO:0000313" key="9">
    <source>
        <dbReference type="EMBL" id="RNA11264.1"/>
    </source>
</evidence>
<dbReference type="InterPro" id="IPR004170">
    <property type="entry name" value="WWE_dom"/>
</dbReference>
<dbReference type="GO" id="GO:0070212">
    <property type="term" value="P:protein poly-ADP-ribosylation"/>
    <property type="evidence" value="ECO:0007669"/>
    <property type="project" value="TreeGrafter"/>
</dbReference>
<evidence type="ECO:0000313" key="10">
    <source>
        <dbReference type="Proteomes" id="UP000276133"/>
    </source>
</evidence>
<dbReference type="SUPFAM" id="SSF117839">
    <property type="entry name" value="WWE domain"/>
    <property type="match status" value="1"/>
</dbReference>
<reference evidence="9 10" key="1">
    <citation type="journal article" date="2018" name="Sci. Rep.">
        <title>Genomic signatures of local adaptation to the degree of environmental predictability in rotifers.</title>
        <authorList>
            <person name="Franch-Gras L."/>
            <person name="Hahn C."/>
            <person name="Garcia-Roger E.M."/>
            <person name="Carmona M.J."/>
            <person name="Serra M."/>
            <person name="Gomez A."/>
        </authorList>
    </citation>
    <scope>NUCLEOTIDE SEQUENCE [LARGE SCALE GENOMIC DNA]</scope>
    <source>
        <strain evidence="9">HYR1</strain>
    </source>
</reference>
<comment type="caution">
    <text evidence="9">The sequence shown here is derived from an EMBL/GenBank/DDBJ whole genome shotgun (WGS) entry which is preliminary data.</text>
</comment>
<dbReference type="PANTHER" id="PTHR14453:SF102">
    <property type="entry name" value="PROTEIN MONO-ADP-RIBOSYLTRANSFERASE PARP14-LIKE"/>
    <property type="match status" value="1"/>
</dbReference>
<sequence length="524" mass="59271">MQEEVENLNIRKENLQMNEKKSYSMSYLNSYSSVPSGNQNKELRVLKIGNSFLKLEVGCITKTKADVIVSTNSKSLDLGSGVLSKLLIQAAGNSVIDEAKNKYPNGINNNSIAITNAGNISGVKYLFHATLSHFRREKNASQAFENIINGSFIELRSNGLTSISLPALGAGGFGYPSNFVSKQMIECITNFLKLDKNSLNVNIVLHEKETELIKIFENEFLSCDKSHLKKVQSEQKLKDLIHKISFSNLKAKGKFTIYFKSDIEYNAAISQLKVFIADEFKRENLNETNMKNLTSLTVKDLEELFAKFPDIGIVFENKSLILFGYKNIVWSAKAELALLINNKMAGHFSSMIEQMKVSTDIQWQFLSSSNDWKSFSVYLNSLIESNYLKKESQVNFENENNQIGTIFFNIEPMVYLINQTRINVRRIDIAKLGKDSIDLPSNWIPTNSGNDFDLIDLKTDSFEFKNVFNHFKSKLQNNSVTISKLERPPKPKMHDSSKSNSWSKLPGKFSNEGTANPAKYTYTI</sequence>
<accession>A0A3M7QJF1</accession>
<keyword evidence="2" id="KW-0328">Glycosyltransferase</keyword>
<dbReference type="InterPro" id="IPR052056">
    <property type="entry name" value="Mono-ARTD/PARP"/>
</dbReference>
<evidence type="ECO:0000256" key="5">
    <source>
        <dbReference type="ARBA" id="ARBA00023242"/>
    </source>
</evidence>
<dbReference type="GO" id="GO:0005737">
    <property type="term" value="C:cytoplasm"/>
    <property type="evidence" value="ECO:0007669"/>
    <property type="project" value="TreeGrafter"/>
</dbReference>
<keyword evidence="3" id="KW-0808">Transferase</keyword>
<organism evidence="9 10">
    <name type="scientific">Brachionus plicatilis</name>
    <name type="common">Marine rotifer</name>
    <name type="synonym">Brachionus muelleri</name>
    <dbReference type="NCBI Taxonomy" id="10195"/>
    <lineage>
        <taxon>Eukaryota</taxon>
        <taxon>Metazoa</taxon>
        <taxon>Spiralia</taxon>
        <taxon>Gnathifera</taxon>
        <taxon>Rotifera</taxon>
        <taxon>Eurotatoria</taxon>
        <taxon>Monogononta</taxon>
        <taxon>Pseudotrocha</taxon>
        <taxon>Ploima</taxon>
        <taxon>Brachionidae</taxon>
        <taxon>Brachionus</taxon>
    </lineage>
</organism>
<keyword evidence="5" id="KW-0539">Nucleus</keyword>
<dbReference type="AlphaFoldDB" id="A0A3M7QJF1"/>
<feature type="domain" description="WWE" evidence="7">
    <location>
        <begin position="349"/>
        <end position="426"/>
    </location>
</feature>
<dbReference type="InterPro" id="IPR043472">
    <property type="entry name" value="Macro_dom-like"/>
</dbReference>
<dbReference type="Gene3D" id="3.40.220.10">
    <property type="entry name" value="Leucine Aminopeptidase, subunit E, domain 1"/>
    <property type="match status" value="1"/>
</dbReference>
<dbReference type="EMBL" id="REGN01006001">
    <property type="protein sequence ID" value="RNA11264.1"/>
    <property type="molecule type" value="Genomic_DNA"/>
</dbReference>
<evidence type="ECO:0000259" key="8">
    <source>
        <dbReference type="PROSITE" id="PS51154"/>
    </source>
</evidence>
<evidence type="ECO:0000256" key="6">
    <source>
        <dbReference type="SAM" id="MobiDB-lite"/>
    </source>
</evidence>
<dbReference type="GO" id="GO:0003950">
    <property type="term" value="F:NAD+ poly-ADP-ribosyltransferase activity"/>
    <property type="evidence" value="ECO:0007669"/>
    <property type="project" value="TreeGrafter"/>
</dbReference>
<feature type="compositionally biased region" description="Basic and acidic residues" evidence="6">
    <location>
        <begin position="484"/>
        <end position="497"/>
    </location>
</feature>
<dbReference type="InterPro" id="IPR002589">
    <property type="entry name" value="Macro_dom"/>
</dbReference>
<dbReference type="PROSITE" id="PS51154">
    <property type="entry name" value="MACRO"/>
    <property type="match status" value="1"/>
</dbReference>
<keyword evidence="10" id="KW-1185">Reference proteome</keyword>
<proteinExistence type="predicted"/>
<dbReference type="SUPFAM" id="SSF52949">
    <property type="entry name" value="Macro domain-like"/>
    <property type="match status" value="1"/>
</dbReference>
<dbReference type="Proteomes" id="UP000276133">
    <property type="component" value="Unassembled WGS sequence"/>
</dbReference>
<feature type="domain" description="Macro" evidence="8">
    <location>
        <begin position="40"/>
        <end position="224"/>
    </location>
</feature>
<dbReference type="GO" id="GO:1990404">
    <property type="term" value="F:NAD+-protein mono-ADP-ribosyltransferase activity"/>
    <property type="evidence" value="ECO:0007669"/>
    <property type="project" value="TreeGrafter"/>
</dbReference>
<evidence type="ECO:0000256" key="4">
    <source>
        <dbReference type="ARBA" id="ARBA00023027"/>
    </source>
</evidence>
<gene>
    <name evidence="9" type="ORF">BpHYR1_022072</name>
</gene>
<dbReference type="GO" id="GO:0003714">
    <property type="term" value="F:transcription corepressor activity"/>
    <property type="evidence" value="ECO:0007669"/>
    <property type="project" value="TreeGrafter"/>
</dbReference>
<evidence type="ECO:0000256" key="3">
    <source>
        <dbReference type="ARBA" id="ARBA00022679"/>
    </source>
</evidence>
<evidence type="ECO:0000259" key="7">
    <source>
        <dbReference type="PROSITE" id="PS50918"/>
    </source>
</evidence>
<dbReference type="GO" id="GO:0010629">
    <property type="term" value="P:negative regulation of gene expression"/>
    <property type="evidence" value="ECO:0007669"/>
    <property type="project" value="TreeGrafter"/>
</dbReference>
<feature type="region of interest" description="Disordered" evidence="6">
    <location>
        <begin position="483"/>
        <end position="508"/>
    </location>
</feature>